<evidence type="ECO:0000259" key="1">
    <source>
        <dbReference type="Pfam" id="PF03235"/>
    </source>
</evidence>
<sequence length="602" mass="67900">MHLEDLDLDQIATLLSELSQPSVLPKVDGRHHVRAFDAADVDFCTSNWLYRVLDVMPWLNLDASFDSQELPKAVAFRLFDELSPGKSEASFQINDTYVVITALGAQTLEDRLSRAVGHRSVFLQMLEDELSIAAATEAWIEAWNEAPATEPLSINATVDKWRIQDFAGRARSMQLDLNPTYQRDFVWSNADSQTLIESILRGIPLPSIILARGSGNQRYQIVDGKQRLTAILRFMGAHPEGLQNAKAMVDFNIFDTNFAQFARRNNLRATDIREKYLPFKTKKYADENDPLTSLGGRYYCEIRDKSVRIAGENITVADLFERTCDYFIPVLIYRDTQVRDIHKVFRIYNQQGTKLNAEEIRNAVFNHLVISRMMLFVSGDRPEPEIAPELVSAGIDPTSTHEIIDALGFRVNRFRRTKVLLWTVATLILKPTQAPDGVYRTPSTASHIDEFLRAIEDGTLRQFRSRSTLENLARDLVGALALHQSSEAAWHPKFRRKGKSEMASKWEELPVVGSLIACLVLTITGQEQRLEEGIDAVRELTSKMLGPQSTQNKTQWAHIASSATRILEELGIGLEDAHSAVLERYGESAIEALANIRKLSTN</sequence>
<dbReference type="InterPro" id="IPR004919">
    <property type="entry name" value="GmrSD_N"/>
</dbReference>
<dbReference type="Pfam" id="PF03235">
    <property type="entry name" value="GmrSD_N"/>
    <property type="match status" value="1"/>
</dbReference>
<feature type="domain" description="GmrSD restriction endonucleases N-terminal" evidence="1">
    <location>
        <begin position="176"/>
        <end position="365"/>
    </location>
</feature>
<reference evidence="2 3" key="1">
    <citation type="submission" date="2019-01" db="EMBL/GenBank/DDBJ databases">
        <authorList>
            <person name="Chen W.-M."/>
        </authorList>
    </citation>
    <scope>NUCLEOTIDE SEQUENCE [LARGE SCALE GENOMIC DNA]</scope>
    <source>
        <strain evidence="2 3">ICH-3</strain>
    </source>
</reference>
<organism evidence="2 3">
    <name type="scientific">Rubrivivax albus</name>
    <dbReference type="NCBI Taxonomy" id="2499835"/>
    <lineage>
        <taxon>Bacteria</taxon>
        <taxon>Pseudomonadati</taxon>
        <taxon>Pseudomonadota</taxon>
        <taxon>Betaproteobacteria</taxon>
        <taxon>Burkholderiales</taxon>
        <taxon>Sphaerotilaceae</taxon>
        <taxon>Rubrivivax</taxon>
    </lineage>
</organism>
<gene>
    <name evidence="2" type="ORF">ENE75_15140</name>
</gene>
<dbReference type="EMBL" id="SACT01000005">
    <property type="protein sequence ID" value="RVT50352.1"/>
    <property type="molecule type" value="Genomic_DNA"/>
</dbReference>
<accession>A0A3S2TPU0</accession>
<name>A0A3S2TPU0_9BURK</name>
<dbReference type="AlphaFoldDB" id="A0A3S2TPU0"/>
<evidence type="ECO:0000313" key="2">
    <source>
        <dbReference type="EMBL" id="RVT50352.1"/>
    </source>
</evidence>
<proteinExistence type="predicted"/>
<comment type="caution">
    <text evidence="2">The sequence shown here is derived from an EMBL/GenBank/DDBJ whole genome shotgun (WGS) entry which is preliminary data.</text>
</comment>
<dbReference type="PANTHER" id="PTHR39639:SF1">
    <property type="entry name" value="DUF262 DOMAIN-CONTAINING PROTEIN"/>
    <property type="match status" value="1"/>
</dbReference>
<dbReference type="Proteomes" id="UP000288178">
    <property type="component" value="Unassembled WGS sequence"/>
</dbReference>
<dbReference type="PANTHER" id="PTHR39639">
    <property type="entry name" value="CHROMOSOME 16, WHOLE GENOME SHOTGUN SEQUENCE"/>
    <property type="match status" value="1"/>
</dbReference>
<keyword evidence="3" id="KW-1185">Reference proteome</keyword>
<evidence type="ECO:0000313" key="3">
    <source>
        <dbReference type="Proteomes" id="UP000288178"/>
    </source>
</evidence>
<protein>
    <submittedName>
        <fullName evidence="2">DUF262 domain-containing protein</fullName>
    </submittedName>
</protein>